<reference evidence="3" key="1">
    <citation type="submission" date="2023-06" db="EMBL/GenBank/DDBJ databases">
        <title>A Treasure from Seagulls: Isolation and Description of Aciduricobacillus qingdaonensis gen. nov., sp. nov., a Rare Obligately Uric Acid-utilizing Member in the Family Bacillaceae.</title>
        <authorList>
            <person name="Liu W."/>
            <person name="Wang B."/>
        </authorList>
    </citation>
    <scope>NUCLEOTIDE SEQUENCE</scope>
    <source>
        <strain evidence="3">44XB</strain>
    </source>
</reference>
<protein>
    <submittedName>
        <fullName evidence="3">GerMN domain-containing protein</fullName>
    </submittedName>
</protein>
<evidence type="ECO:0000313" key="4">
    <source>
        <dbReference type="Proteomes" id="UP001180087"/>
    </source>
</evidence>
<feature type="domain" description="GerMN" evidence="2">
    <location>
        <begin position="104"/>
        <end position="194"/>
    </location>
</feature>
<proteinExistence type="predicted"/>
<evidence type="ECO:0000256" key="1">
    <source>
        <dbReference type="SAM" id="MobiDB-lite"/>
    </source>
</evidence>
<dbReference type="Proteomes" id="UP001180087">
    <property type="component" value="Chromosome"/>
</dbReference>
<organism evidence="3 4">
    <name type="scientific">Aciduricibacillus chroicocephali</name>
    <dbReference type="NCBI Taxonomy" id="3054939"/>
    <lineage>
        <taxon>Bacteria</taxon>
        <taxon>Bacillati</taxon>
        <taxon>Bacillota</taxon>
        <taxon>Bacilli</taxon>
        <taxon>Bacillales</taxon>
        <taxon>Bacillaceae</taxon>
        <taxon>Aciduricibacillus</taxon>
    </lineage>
</organism>
<dbReference type="Pfam" id="PF10646">
    <property type="entry name" value="Germane"/>
    <property type="match status" value="2"/>
</dbReference>
<evidence type="ECO:0000313" key="3">
    <source>
        <dbReference type="EMBL" id="WLV23722.1"/>
    </source>
</evidence>
<dbReference type="SMART" id="SM00909">
    <property type="entry name" value="Germane"/>
    <property type="match status" value="2"/>
</dbReference>
<feature type="domain" description="GerMN" evidence="2">
    <location>
        <begin position="255"/>
        <end position="342"/>
    </location>
</feature>
<dbReference type="EMBL" id="CP129113">
    <property type="protein sequence ID" value="WLV23722.1"/>
    <property type="molecule type" value="Genomic_DNA"/>
</dbReference>
<feature type="region of interest" description="Disordered" evidence="1">
    <location>
        <begin position="30"/>
        <end position="67"/>
    </location>
</feature>
<accession>A0ABY9KVE2</accession>
<sequence>MQKRILMGLAAAGMSLMLTGCFNGEQSLTDLSKGTADQNTEVTKDLKKPEEKDMKEVPKADAKEDKKAEAAEETVARQLYLIDANGMVAPQTLELPKTDSKAVASQAMEYLVKGGPVSEMLPNGFQAVLPEGTQILGLNLKDGTMIVDVSKEFKEYDAKDEVKILEAMTHTLTQFENVERVQIWINGHPLDEMPVNGTPIEKGYSRAHGINVQASSEAGNADAQTVTMYFPKEHNSTRYYVPITKQIESGKDNLYSSIINELIEGPALESNAMHVFNTNTELASEPKMDEGVLDIEFTEGVLKSSGDPVIADEVMETLVRTLTQQDKVEAVRVKVKNVETLMNEKGEAYHDPVSKYKYMPAEKL</sequence>
<evidence type="ECO:0000259" key="2">
    <source>
        <dbReference type="SMART" id="SM00909"/>
    </source>
</evidence>
<name>A0ABY9KVE2_9BACI</name>
<dbReference type="RefSeq" id="WP_348026017.1">
    <property type="nucleotide sequence ID" value="NZ_CP129113.1"/>
</dbReference>
<keyword evidence="4" id="KW-1185">Reference proteome</keyword>
<dbReference type="PROSITE" id="PS51257">
    <property type="entry name" value="PROKAR_LIPOPROTEIN"/>
    <property type="match status" value="1"/>
</dbReference>
<gene>
    <name evidence="3" type="ORF">QR721_08705</name>
</gene>
<dbReference type="InterPro" id="IPR019606">
    <property type="entry name" value="GerMN"/>
</dbReference>
<feature type="compositionally biased region" description="Polar residues" evidence="1">
    <location>
        <begin position="30"/>
        <end position="41"/>
    </location>
</feature>
<feature type="compositionally biased region" description="Basic and acidic residues" evidence="1">
    <location>
        <begin position="42"/>
        <end position="67"/>
    </location>
</feature>